<keyword evidence="3" id="KW-1185">Reference proteome</keyword>
<feature type="transmembrane region" description="Helical" evidence="1">
    <location>
        <begin position="116"/>
        <end position="137"/>
    </location>
</feature>
<name>A0AAV1D495_OLDCO</name>
<keyword evidence="1" id="KW-1133">Transmembrane helix</keyword>
<feature type="transmembrane region" description="Helical" evidence="1">
    <location>
        <begin position="12"/>
        <end position="36"/>
    </location>
</feature>
<evidence type="ECO:0000313" key="2">
    <source>
        <dbReference type="EMBL" id="CAI9101955.1"/>
    </source>
</evidence>
<sequence length="216" mass="24020">MAIMPSKWIWGISVLVGCTCIAGPLHVIFSGGINQIKYDRFTNPEQDLNLFQPLNNTLFFFYVGVDSAVGMGGFVFLIVSVMDFLDDMFQDPNSPIQSTKKFGATIRKNPSPFCSVIASIVLIFVYFIGLVVIIHMEQTRQTRIKIPEEMPEFQQRDIMICWAAGFLLAAMVLTVSFFCWIPAWMYLKTKINILKGEGGANHGKSNSDSAQGGSLA</sequence>
<dbReference type="EMBL" id="OX459121">
    <property type="protein sequence ID" value="CAI9101955.1"/>
    <property type="molecule type" value="Genomic_DNA"/>
</dbReference>
<dbReference type="AlphaFoldDB" id="A0AAV1D495"/>
<feature type="transmembrane region" description="Helical" evidence="1">
    <location>
        <begin position="57"/>
        <end position="82"/>
    </location>
</feature>
<dbReference type="PROSITE" id="PS51257">
    <property type="entry name" value="PROKAR_LIPOPROTEIN"/>
    <property type="match status" value="1"/>
</dbReference>
<evidence type="ECO:0000313" key="3">
    <source>
        <dbReference type="Proteomes" id="UP001161247"/>
    </source>
</evidence>
<reference evidence="2" key="1">
    <citation type="submission" date="2023-03" db="EMBL/GenBank/DDBJ databases">
        <authorList>
            <person name="Julca I."/>
        </authorList>
    </citation>
    <scope>NUCLEOTIDE SEQUENCE</scope>
</reference>
<evidence type="ECO:0000256" key="1">
    <source>
        <dbReference type="SAM" id="Phobius"/>
    </source>
</evidence>
<organism evidence="2 3">
    <name type="scientific">Oldenlandia corymbosa var. corymbosa</name>
    <dbReference type="NCBI Taxonomy" id="529605"/>
    <lineage>
        <taxon>Eukaryota</taxon>
        <taxon>Viridiplantae</taxon>
        <taxon>Streptophyta</taxon>
        <taxon>Embryophyta</taxon>
        <taxon>Tracheophyta</taxon>
        <taxon>Spermatophyta</taxon>
        <taxon>Magnoliopsida</taxon>
        <taxon>eudicotyledons</taxon>
        <taxon>Gunneridae</taxon>
        <taxon>Pentapetalae</taxon>
        <taxon>asterids</taxon>
        <taxon>lamiids</taxon>
        <taxon>Gentianales</taxon>
        <taxon>Rubiaceae</taxon>
        <taxon>Rubioideae</taxon>
        <taxon>Spermacoceae</taxon>
        <taxon>Hedyotis-Oldenlandia complex</taxon>
        <taxon>Oldenlandia</taxon>
    </lineage>
</organism>
<gene>
    <name evidence="2" type="ORF">OLC1_LOCUS11411</name>
</gene>
<dbReference type="Proteomes" id="UP001161247">
    <property type="component" value="Chromosome 4"/>
</dbReference>
<keyword evidence="1" id="KW-0472">Membrane</keyword>
<keyword evidence="1" id="KW-0812">Transmembrane</keyword>
<feature type="transmembrane region" description="Helical" evidence="1">
    <location>
        <begin position="158"/>
        <end position="187"/>
    </location>
</feature>
<proteinExistence type="predicted"/>
<protein>
    <submittedName>
        <fullName evidence="2">OLC1v1000129C1</fullName>
    </submittedName>
</protein>
<accession>A0AAV1D495</accession>